<dbReference type="InterPro" id="IPR006082">
    <property type="entry name" value="PRK"/>
</dbReference>
<dbReference type="InterPro" id="IPR006083">
    <property type="entry name" value="PRK/URK"/>
</dbReference>
<organism evidence="9 10">
    <name type="scientific">Idiomarina seosinensis</name>
    <dbReference type="NCBI Taxonomy" id="281739"/>
    <lineage>
        <taxon>Bacteria</taxon>
        <taxon>Pseudomonadati</taxon>
        <taxon>Pseudomonadota</taxon>
        <taxon>Gammaproteobacteria</taxon>
        <taxon>Alteromonadales</taxon>
        <taxon>Idiomarinaceae</taxon>
        <taxon>Idiomarina</taxon>
    </lineage>
</organism>
<comment type="catalytic activity">
    <reaction evidence="6 7">
        <text>D-ribulose 5-phosphate + ATP = D-ribulose 1,5-bisphosphate + ADP + H(+)</text>
        <dbReference type="Rhea" id="RHEA:19365"/>
        <dbReference type="ChEBI" id="CHEBI:15378"/>
        <dbReference type="ChEBI" id="CHEBI:30616"/>
        <dbReference type="ChEBI" id="CHEBI:57870"/>
        <dbReference type="ChEBI" id="CHEBI:58121"/>
        <dbReference type="ChEBI" id="CHEBI:456216"/>
        <dbReference type="EC" id="2.7.1.19"/>
    </reaction>
</comment>
<keyword evidence="4 9" id="KW-0418">Kinase</keyword>
<dbReference type="FunFam" id="3.40.50.300:FF:000307">
    <property type="entry name" value="Phosphoribulokinase"/>
    <property type="match status" value="1"/>
</dbReference>
<keyword evidence="10" id="KW-1185">Reference proteome</keyword>
<comment type="caution">
    <text evidence="9">The sequence shown here is derived from an EMBL/GenBank/DDBJ whole genome shotgun (WGS) entry which is preliminary data.</text>
</comment>
<dbReference type="EMBL" id="PIQF01000004">
    <property type="protein sequence ID" value="RUO73738.1"/>
    <property type="molecule type" value="Genomic_DNA"/>
</dbReference>
<dbReference type="GO" id="GO:0008974">
    <property type="term" value="F:phosphoribulokinase activity"/>
    <property type="evidence" value="ECO:0007669"/>
    <property type="project" value="UniProtKB-EC"/>
</dbReference>
<dbReference type="OrthoDB" id="9773443at2"/>
<name>A0A432Z751_9GAMM</name>
<sequence>MSAKHPIIAVTGSSGAGTTTTGQAVRHIFRSLDVSAAFVEGDSFHRYSRPEMDLAIRKAQEQGKHISYFGAEANDFERLQELFRTYAKTGRGQVRRYLHTFDDAVPYNQMPGTFTPWEDLPEDADALFYEGLHGGVAGQDYDVAKHVDLLIGMVPIVNLEWIQKLIRDTQDRGHSREAVTTSIVRSMEDYIHHIVPQFSRTHINFQRVPTVDTSNPFSAKDIPSLDESFVVIRFRGIKNVDFPYYLQMIEGAFMSRTNTLVVPGGKMALAMELILTPLIEQIIERKLKARTQLDWISSK</sequence>
<comment type="similarity">
    <text evidence="1 7">Belongs to the phosphoribulokinase family.</text>
</comment>
<dbReference type="PROSITE" id="PS00567">
    <property type="entry name" value="PHOSPHORIBULOKINASE"/>
    <property type="match status" value="1"/>
</dbReference>
<accession>A0A432Z751</accession>
<evidence type="ECO:0000313" key="9">
    <source>
        <dbReference type="EMBL" id="RUO73738.1"/>
    </source>
</evidence>
<dbReference type="GO" id="GO:0005975">
    <property type="term" value="P:carbohydrate metabolic process"/>
    <property type="evidence" value="ECO:0007669"/>
    <property type="project" value="InterPro"/>
</dbReference>
<dbReference type="AlphaFoldDB" id="A0A432Z751"/>
<dbReference type="InterPro" id="IPR027417">
    <property type="entry name" value="P-loop_NTPase"/>
</dbReference>
<protein>
    <recommendedName>
        <fullName evidence="7">Phosphoribulokinase</fullName>
        <ecNumber evidence="7">2.7.1.19</ecNumber>
    </recommendedName>
</protein>
<evidence type="ECO:0000256" key="1">
    <source>
        <dbReference type="ARBA" id="ARBA00009719"/>
    </source>
</evidence>
<dbReference type="Proteomes" id="UP000287908">
    <property type="component" value="Unassembled WGS sequence"/>
</dbReference>
<evidence type="ECO:0000256" key="2">
    <source>
        <dbReference type="ARBA" id="ARBA00022679"/>
    </source>
</evidence>
<dbReference type="NCBIfam" id="NF011997">
    <property type="entry name" value="PRK15453.1"/>
    <property type="match status" value="1"/>
</dbReference>
<evidence type="ECO:0000259" key="8">
    <source>
        <dbReference type="Pfam" id="PF00485"/>
    </source>
</evidence>
<dbReference type="GO" id="GO:0005524">
    <property type="term" value="F:ATP binding"/>
    <property type="evidence" value="ECO:0007669"/>
    <property type="project" value="UniProtKB-KW"/>
</dbReference>
<evidence type="ECO:0000313" key="10">
    <source>
        <dbReference type="Proteomes" id="UP000287908"/>
    </source>
</evidence>
<keyword evidence="5" id="KW-0067">ATP-binding</keyword>
<evidence type="ECO:0000256" key="3">
    <source>
        <dbReference type="ARBA" id="ARBA00022741"/>
    </source>
</evidence>
<proteinExistence type="inferred from homology"/>
<dbReference type="SUPFAM" id="SSF52540">
    <property type="entry name" value="P-loop containing nucleoside triphosphate hydrolases"/>
    <property type="match status" value="1"/>
</dbReference>
<evidence type="ECO:0000256" key="5">
    <source>
        <dbReference type="ARBA" id="ARBA00022840"/>
    </source>
</evidence>
<evidence type="ECO:0000256" key="7">
    <source>
        <dbReference type="RuleBase" id="RU004082"/>
    </source>
</evidence>
<reference evidence="9 10" key="1">
    <citation type="journal article" date="2011" name="Front. Microbiol.">
        <title>Genomic signatures of strain selection and enhancement in Bacillus atrophaeus var. globigii, a historical biowarfare simulant.</title>
        <authorList>
            <person name="Gibbons H.S."/>
            <person name="Broomall S.M."/>
            <person name="McNew L.A."/>
            <person name="Daligault H."/>
            <person name="Chapman C."/>
            <person name="Bruce D."/>
            <person name="Karavis M."/>
            <person name="Krepps M."/>
            <person name="McGregor P.A."/>
            <person name="Hong C."/>
            <person name="Park K.H."/>
            <person name="Akmal A."/>
            <person name="Feldman A."/>
            <person name="Lin J.S."/>
            <person name="Chang W.E."/>
            <person name="Higgs B.W."/>
            <person name="Demirev P."/>
            <person name="Lindquist J."/>
            <person name="Liem A."/>
            <person name="Fochler E."/>
            <person name="Read T.D."/>
            <person name="Tapia R."/>
            <person name="Johnson S."/>
            <person name="Bishop-Lilly K.A."/>
            <person name="Detter C."/>
            <person name="Han C."/>
            <person name="Sozhamannan S."/>
            <person name="Rosenzweig C.N."/>
            <person name="Skowronski E.W."/>
        </authorList>
    </citation>
    <scope>NUCLEOTIDE SEQUENCE [LARGE SCALE GENOMIC DNA]</scope>
    <source>
        <strain evidence="9 10">CL-SP19</strain>
    </source>
</reference>
<dbReference type="PRINTS" id="PR00478">
    <property type="entry name" value="PHRIBLKINASE"/>
</dbReference>
<evidence type="ECO:0000256" key="4">
    <source>
        <dbReference type="ARBA" id="ARBA00022777"/>
    </source>
</evidence>
<keyword evidence="2" id="KW-0808">Transferase</keyword>
<feature type="domain" description="Phosphoribulokinase/uridine kinase" evidence="8">
    <location>
        <begin position="7"/>
        <end position="214"/>
    </location>
</feature>
<dbReference type="Pfam" id="PF00485">
    <property type="entry name" value="PRK"/>
    <property type="match status" value="1"/>
</dbReference>
<evidence type="ECO:0000256" key="6">
    <source>
        <dbReference type="ARBA" id="ARBA00047663"/>
    </source>
</evidence>
<dbReference type="RefSeq" id="WP_126785539.1">
    <property type="nucleotide sequence ID" value="NZ_PIQF01000004.1"/>
</dbReference>
<dbReference type="Gene3D" id="3.40.50.300">
    <property type="entry name" value="P-loop containing nucleotide triphosphate hydrolases"/>
    <property type="match status" value="1"/>
</dbReference>
<keyword evidence="3" id="KW-0547">Nucleotide-binding</keyword>
<gene>
    <name evidence="9" type="ORF">CWI81_11995</name>
</gene>
<dbReference type="EC" id="2.7.1.19" evidence="7"/>